<dbReference type="EMBL" id="GGEC01005084">
    <property type="protein sequence ID" value="MBW85567.1"/>
    <property type="molecule type" value="Transcribed_RNA"/>
</dbReference>
<proteinExistence type="predicted"/>
<reference evidence="1" key="1">
    <citation type="submission" date="2018-02" db="EMBL/GenBank/DDBJ databases">
        <title>Rhizophora mucronata_Transcriptome.</title>
        <authorList>
            <person name="Meera S.P."/>
            <person name="Sreeshan A."/>
            <person name="Augustine A."/>
        </authorList>
    </citation>
    <scope>NUCLEOTIDE SEQUENCE</scope>
    <source>
        <tissue evidence="1">Leaf</tissue>
    </source>
</reference>
<name>A0A2P2IWI3_RHIMU</name>
<dbReference type="AlphaFoldDB" id="A0A2P2IWI3"/>
<sequence length="18" mass="1930">MATLNPSFPLPVAAFLIK</sequence>
<evidence type="ECO:0000313" key="1">
    <source>
        <dbReference type="EMBL" id="MBW85567.1"/>
    </source>
</evidence>
<organism evidence="1">
    <name type="scientific">Rhizophora mucronata</name>
    <name type="common">Asiatic mangrove</name>
    <dbReference type="NCBI Taxonomy" id="61149"/>
    <lineage>
        <taxon>Eukaryota</taxon>
        <taxon>Viridiplantae</taxon>
        <taxon>Streptophyta</taxon>
        <taxon>Embryophyta</taxon>
        <taxon>Tracheophyta</taxon>
        <taxon>Spermatophyta</taxon>
        <taxon>Magnoliopsida</taxon>
        <taxon>eudicotyledons</taxon>
        <taxon>Gunneridae</taxon>
        <taxon>Pentapetalae</taxon>
        <taxon>rosids</taxon>
        <taxon>fabids</taxon>
        <taxon>Malpighiales</taxon>
        <taxon>Rhizophoraceae</taxon>
        <taxon>Rhizophora</taxon>
    </lineage>
</organism>
<accession>A0A2P2IWI3</accession>
<protein>
    <submittedName>
        <fullName evidence="1">Uncharacterized protein</fullName>
    </submittedName>
</protein>